<keyword evidence="1" id="KW-1133">Transmembrane helix</keyword>
<keyword evidence="1" id="KW-0812">Transmembrane</keyword>
<organism evidence="2">
    <name type="scientific">Arundo donax</name>
    <name type="common">Giant reed</name>
    <name type="synonym">Donax arundinaceus</name>
    <dbReference type="NCBI Taxonomy" id="35708"/>
    <lineage>
        <taxon>Eukaryota</taxon>
        <taxon>Viridiplantae</taxon>
        <taxon>Streptophyta</taxon>
        <taxon>Embryophyta</taxon>
        <taxon>Tracheophyta</taxon>
        <taxon>Spermatophyta</taxon>
        <taxon>Magnoliopsida</taxon>
        <taxon>Liliopsida</taxon>
        <taxon>Poales</taxon>
        <taxon>Poaceae</taxon>
        <taxon>PACMAD clade</taxon>
        <taxon>Arundinoideae</taxon>
        <taxon>Arundineae</taxon>
        <taxon>Arundo</taxon>
    </lineage>
</organism>
<reference evidence="2" key="1">
    <citation type="submission" date="2014-09" db="EMBL/GenBank/DDBJ databases">
        <authorList>
            <person name="Magalhaes I.L.F."/>
            <person name="Oliveira U."/>
            <person name="Santos F.R."/>
            <person name="Vidigal T.H.D.A."/>
            <person name="Brescovit A.D."/>
            <person name="Santos A.J."/>
        </authorList>
    </citation>
    <scope>NUCLEOTIDE SEQUENCE</scope>
    <source>
        <tissue evidence="2">Shoot tissue taken approximately 20 cm above the soil surface</tissue>
    </source>
</reference>
<feature type="transmembrane region" description="Helical" evidence="1">
    <location>
        <begin position="31"/>
        <end position="50"/>
    </location>
</feature>
<keyword evidence="1" id="KW-0472">Membrane</keyword>
<sequence length="101" mass="11114">MDSALHGWLGSLQMKVYSASISCSWCPTNVFLSYVLYVAMTVPAAVVVPINSSFSVSSWSHSTHQNTTISPLPHYACVQTILSHVGYTKDPCLHIHQYLLS</sequence>
<reference evidence="2" key="2">
    <citation type="journal article" date="2015" name="Data Brief">
        <title>Shoot transcriptome of the giant reed, Arundo donax.</title>
        <authorList>
            <person name="Barrero R.A."/>
            <person name="Guerrero F.D."/>
            <person name="Moolhuijzen P."/>
            <person name="Goolsby J.A."/>
            <person name="Tidwell J."/>
            <person name="Bellgard S.E."/>
            <person name="Bellgard M.I."/>
        </authorList>
    </citation>
    <scope>NUCLEOTIDE SEQUENCE</scope>
    <source>
        <tissue evidence="2">Shoot tissue taken approximately 20 cm above the soil surface</tissue>
    </source>
</reference>
<dbReference type="AlphaFoldDB" id="A0A0A9BW77"/>
<name>A0A0A9BW77_ARUDO</name>
<proteinExistence type="predicted"/>
<accession>A0A0A9BW77</accession>
<evidence type="ECO:0000313" key="2">
    <source>
        <dbReference type="EMBL" id="JAD63507.1"/>
    </source>
</evidence>
<evidence type="ECO:0000256" key="1">
    <source>
        <dbReference type="SAM" id="Phobius"/>
    </source>
</evidence>
<dbReference type="EMBL" id="GBRH01234388">
    <property type="protein sequence ID" value="JAD63507.1"/>
    <property type="molecule type" value="Transcribed_RNA"/>
</dbReference>
<protein>
    <submittedName>
        <fullName evidence="2">Uncharacterized protein</fullName>
    </submittedName>
</protein>